<dbReference type="EMBL" id="GECZ01031761">
    <property type="protein sequence ID" value="JAS38008.1"/>
    <property type="molecule type" value="Transcribed_RNA"/>
</dbReference>
<reference evidence="6" key="1">
    <citation type="submission" date="2015-11" db="EMBL/GenBank/DDBJ databases">
        <title>De novo transcriptome assembly of four potential Pierce s Disease insect vectors from Arizona vineyards.</title>
        <authorList>
            <person name="Tassone E.E."/>
        </authorList>
    </citation>
    <scope>NUCLEOTIDE SEQUENCE</scope>
</reference>
<evidence type="ECO:0000256" key="1">
    <source>
        <dbReference type="PIRNR" id="PIRNR036514"/>
    </source>
</evidence>
<dbReference type="InterPro" id="IPR055269">
    <property type="entry name" value="Alpha-crystallin/HSP_16"/>
</dbReference>
<accession>A0A1B6EJA3</accession>
<dbReference type="InterPro" id="IPR008978">
    <property type="entry name" value="HSP20-like_chaperone"/>
</dbReference>
<keyword evidence="2" id="KW-0479">Metal-binding</keyword>
<feature type="binding site" evidence="2">
    <location>
        <position position="106"/>
    </location>
    <ligand>
        <name>Zn(2+)</name>
        <dbReference type="ChEBI" id="CHEBI:29105"/>
        <label>1</label>
    </ligand>
</feature>
<dbReference type="InterPro" id="IPR002068">
    <property type="entry name" value="A-crystallin/Hsp20_dom"/>
</dbReference>
<comment type="similarity">
    <text evidence="1 3 4">Belongs to the small heat shock protein (HSP20) family.</text>
</comment>
<feature type="domain" description="SHSP" evidence="5">
    <location>
        <begin position="58"/>
        <end position="168"/>
    </location>
</feature>
<feature type="binding site" evidence="2">
    <location>
        <position position="108"/>
    </location>
    <ligand>
        <name>Zn(2+)</name>
        <dbReference type="ChEBI" id="CHEBI:29105"/>
        <label>1</label>
    </ligand>
</feature>
<dbReference type="GO" id="GO:0051082">
    <property type="term" value="F:unfolded protein binding"/>
    <property type="evidence" value="ECO:0007669"/>
    <property type="project" value="TreeGrafter"/>
</dbReference>
<dbReference type="PIRSF" id="PIRSF036514">
    <property type="entry name" value="Sm_HSP_B1"/>
    <property type="match status" value="1"/>
</dbReference>
<dbReference type="AlphaFoldDB" id="A0A1B6EJA3"/>
<dbReference type="SUPFAM" id="SSF49764">
    <property type="entry name" value="HSP20-like chaperones"/>
    <property type="match status" value="1"/>
</dbReference>
<dbReference type="PANTHER" id="PTHR45640">
    <property type="entry name" value="HEAT SHOCK PROTEIN HSP-12.2-RELATED"/>
    <property type="match status" value="1"/>
</dbReference>
<evidence type="ECO:0000313" key="6">
    <source>
        <dbReference type="EMBL" id="JAS38008.1"/>
    </source>
</evidence>
<keyword evidence="2" id="KW-0862">Zinc</keyword>
<dbReference type="Pfam" id="PF00011">
    <property type="entry name" value="HSP20"/>
    <property type="match status" value="1"/>
</dbReference>
<dbReference type="PROSITE" id="PS01031">
    <property type="entry name" value="SHSP"/>
    <property type="match status" value="1"/>
</dbReference>
<evidence type="ECO:0000256" key="2">
    <source>
        <dbReference type="PIRSR" id="PIRSR036514-1"/>
    </source>
</evidence>
<dbReference type="GO" id="GO:0005634">
    <property type="term" value="C:nucleus"/>
    <property type="evidence" value="ECO:0007669"/>
    <property type="project" value="TreeGrafter"/>
</dbReference>
<evidence type="ECO:0000256" key="4">
    <source>
        <dbReference type="RuleBase" id="RU003616"/>
    </source>
</evidence>
<evidence type="ECO:0000259" key="5">
    <source>
        <dbReference type="PROSITE" id="PS01031"/>
    </source>
</evidence>
<proteinExistence type="inferred from homology"/>
<gene>
    <name evidence="6" type="ORF">g.2113</name>
</gene>
<dbReference type="GO" id="GO:0009408">
    <property type="term" value="P:response to heat"/>
    <property type="evidence" value="ECO:0007669"/>
    <property type="project" value="UniProtKB-ARBA"/>
</dbReference>
<dbReference type="Gene3D" id="2.60.40.790">
    <property type="match status" value="1"/>
</dbReference>
<dbReference type="PRINTS" id="PR00299">
    <property type="entry name" value="ACRYSTALLIN"/>
</dbReference>
<dbReference type="CDD" id="cd06526">
    <property type="entry name" value="metazoan_ACD"/>
    <property type="match status" value="1"/>
</dbReference>
<dbReference type="GO" id="GO:0005737">
    <property type="term" value="C:cytoplasm"/>
    <property type="evidence" value="ECO:0007669"/>
    <property type="project" value="TreeGrafter"/>
</dbReference>
<protein>
    <recommendedName>
        <fullName evidence="5">SHSP domain-containing protein</fullName>
    </recommendedName>
</protein>
<name>A0A1B6EJA3_9HEMI</name>
<dbReference type="PANTHER" id="PTHR45640:SF34">
    <property type="entry name" value="PROTEIN LETHAL(2)ESSENTIAL FOR LIFE"/>
    <property type="match status" value="1"/>
</dbReference>
<dbReference type="InterPro" id="IPR001436">
    <property type="entry name" value="Alpha-crystallin/sHSP_animal"/>
</dbReference>
<organism evidence="6">
    <name type="scientific">Cuerna arida</name>
    <dbReference type="NCBI Taxonomy" id="1464854"/>
    <lineage>
        <taxon>Eukaryota</taxon>
        <taxon>Metazoa</taxon>
        <taxon>Ecdysozoa</taxon>
        <taxon>Arthropoda</taxon>
        <taxon>Hexapoda</taxon>
        <taxon>Insecta</taxon>
        <taxon>Pterygota</taxon>
        <taxon>Neoptera</taxon>
        <taxon>Paraneoptera</taxon>
        <taxon>Hemiptera</taxon>
        <taxon>Auchenorrhyncha</taxon>
        <taxon>Membracoidea</taxon>
        <taxon>Cicadellidae</taxon>
        <taxon>Cicadellinae</taxon>
        <taxon>Proconiini</taxon>
        <taxon>Cuerna</taxon>
    </lineage>
</organism>
<feature type="binding site" evidence="2">
    <location>
        <position position="113"/>
    </location>
    <ligand>
        <name>Zn(2+)</name>
        <dbReference type="ChEBI" id="CHEBI:29105"/>
        <label>1</label>
    </ligand>
</feature>
<evidence type="ECO:0000256" key="3">
    <source>
        <dbReference type="PROSITE-ProRule" id="PRU00285"/>
    </source>
</evidence>
<sequence length="188" mass="21295">MSLVPLMFRDWWDEFDRDRPSRLLDQHFGLGLRRDDLWNSFAPSVLRPAGGYFRPWRAPLARSNSGTSSLVAEGDKVQVILDVQQFAPNEITVKTVENTVVVEGKHEEKQDEHGFISRHFIRRYMLPRDVEVNNITSSLSSDGVLTITAPKKVKQIESGERSVPIIQTGVPAVKQTPGQETSIKIEQQ</sequence>
<dbReference type="GO" id="GO:0046872">
    <property type="term" value="F:metal ion binding"/>
    <property type="evidence" value="ECO:0007669"/>
    <property type="project" value="UniProtKB-KW"/>
</dbReference>
<dbReference type="GO" id="GO:0042026">
    <property type="term" value="P:protein refolding"/>
    <property type="evidence" value="ECO:0007669"/>
    <property type="project" value="TreeGrafter"/>
</dbReference>